<keyword evidence="3" id="KW-0472">Membrane</keyword>
<keyword evidence="5" id="KW-1185">Reference proteome</keyword>
<organism evidence="4 5">
    <name type="scientific">Palleronia marisminoris</name>
    <dbReference type="NCBI Taxonomy" id="315423"/>
    <lineage>
        <taxon>Bacteria</taxon>
        <taxon>Pseudomonadati</taxon>
        <taxon>Pseudomonadota</taxon>
        <taxon>Alphaproteobacteria</taxon>
        <taxon>Rhodobacterales</taxon>
        <taxon>Roseobacteraceae</taxon>
        <taxon>Palleronia</taxon>
    </lineage>
</organism>
<evidence type="ECO:0000256" key="2">
    <source>
        <dbReference type="SAM" id="MobiDB-lite"/>
    </source>
</evidence>
<gene>
    <name evidence="4" type="primary">smc_3</name>
    <name evidence="4" type="ORF">PAM7066_02729</name>
</gene>
<dbReference type="Proteomes" id="UP000193870">
    <property type="component" value="Unassembled WGS sequence"/>
</dbReference>
<dbReference type="EMBL" id="FWFV01000008">
    <property type="protein sequence ID" value="SLN57019.1"/>
    <property type="molecule type" value="Genomic_DNA"/>
</dbReference>
<evidence type="ECO:0000313" key="5">
    <source>
        <dbReference type="Proteomes" id="UP000193870"/>
    </source>
</evidence>
<keyword evidence="3" id="KW-1133">Transmembrane helix</keyword>
<feature type="coiled-coil region" evidence="1">
    <location>
        <begin position="300"/>
        <end position="346"/>
    </location>
</feature>
<keyword evidence="1" id="KW-0175">Coiled coil</keyword>
<keyword evidence="3" id="KW-0812">Transmembrane</keyword>
<feature type="region of interest" description="Disordered" evidence="2">
    <location>
        <begin position="103"/>
        <end position="132"/>
    </location>
</feature>
<sequence length="512" mass="56567">MHGEPAAPVEDTAGAVGIRVVKRAKVEDAPNPPETDLSAIQNEGLTARQLRMARRLAQKHDIAATSDHDAVRQLRLKGVDPFERSSMLELIVPDAARQVKPVDKVQLPRKAEPNKVPASEVPSKTDPDGGGQLSQIQVIQRDIARRRRRKLAYLGARLLFFVGLPSFVAGYYYYDIATPMYATDTEFVIQQADGAGSTALGGLFSGTGFATSQDSMTVQSYLTSRDAMLRLDEDAGFKAHFSQPFIDPIQRLSDDATNEEAYDLYSDVVQIGYDPTEGIVKMEVIAADPATSAEYSHLLIEYAEERVDQLTQRLREDQMAGARDSFEEAEQKMLSAQNRVLELQEQLGVLDPVAESGSVMTQVTAFETQLRERRLELEQLLSNRRPNEARVAGVRGDIGRLQAMIDELRGEMTDGSGDVASLARVSAEQRVAETDLQTRTALMQQALQQLETARIEANRQVRYLSLGVTPIAPDEPTYPRAFENTLLAFLIFSGIYLMSSLTASILREQVSS</sequence>
<evidence type="ECO:0000256" key="1">
    <source>
        <dbReference type="SAM" id="Coils"/>
    </source>
</evidence>
<dbReference type="STRING" id="315423.SAMN04488020_10821"/>
<evidence type="ECO:0000313" key="4">
    <source>
        <dbReference type="EMBL" id="SLN57019.1"/>
    </source>
</evidence>
<dbReference type="InterPro" id="IPR050445">
    <property type="entry name" value="Bact_polysacc_biosynth/exp"/>
</dbReference>
<dbReference type="GO" id="GO:0005886">
    <property type="term" value="C:plasma membrane"/>
    <property type="evidence" value="ECO:0007669"/>
    <property type="project" value="TreeGrafter"/>
</dbReference>
<accession>A0A1Y5T9N9</accession>
<name>A0A1Y5T9N9_9RHOB</name>
<dbReference type="GO" id="GO:0004713">
    <property type="term" value="F:protein tyrosine kinase activity"/>
    <property type="evidence" value="ECO:0007669"/>
    <property type="project" value="TreeGrafter"/>
</dbReference>
<reference evidence="4 5" key="1">
    <citation type="submission" date="2017-03" db="EMBL/GenBank/DDBJ databases">
        <authorList>
            <person name="Afonso C.L."/>
            <person name="Miller P.J."/>
            <person name="Scott M.A."/>
            <person name="Spackman E."/>
            <person name="Goraichik I."/>
            <person name="Dimitrov K.M."/>
            <person name="Suarez D.L."/>
            <person name="Swayne D.E."/>
        </authorList>
    </citation>
    <scope>NUCLEOTIDE SEQUENCE [LARGE SCALE GENOMIC DNA]</scope>
    <source>
        <strain evidence="4 5">CECT 7066</strain>
    </source>
</reference>
<protein>
    <submittedName>
        <fullName evidence="4">Chromosome partition protein Smc</fullName>
    </submittedName>
</protein>
<dbReference type="AlphaFoldDB" id="A0A1Y5T9N9"/>
<dbReference type="Gene3D" id="1.20.120.1490">
    <property type="match status" value="1"/>
</dbReference>
<dbReference type="PANTHER" id="PTHR32309:SF13">
    <property type="entry name" value="FERRIC ENTEROBACTIN TRANSPORT PROTEIN FEPE"/>
    <property type="match status" value="1"/>
</dbReference>
<feature type="transmembrane region" description="Helical" evidence="3">
    <location>
        <begin position="151"/>
        <end position="174"/>
    </location>
</feature>
<dbReference type="PANTHER" id="PTHR32309">
    <property type="entry name" value="TYROSINE-PROTEIN KINASE"/>
    <property type="match status" value="1"/>
</dbReference>
<proteinExistence type="predicted"/>
<evidence type="ECO:0000256" key="3">
    <source>
        <dbReference type="SAM" id="Phobius"/>
    </source>
</evidence>